<evidence type="ECO:0000256" key="9">
    <source>
        <dbReference type="ARBA" id="ARBA00023026"/>
    </source>
</evidence>
<evidence type="ECO:0000256" key="8">
    <source>
        <dbReference type="ARBA" id="ARBA00023012"/>
    </source>
</evidence>
<dbReference type="GO" id="GO:0016301">
    <property type="term" value="F:kinase activity"/>
    <property type="evidence" value="ECO:0007669"/>
    <property type="project" value="UniProtKB-KW"/>
</dbReference>
<dbReference type="SUPFAM" id="SSF55874">
    <property type="entry name" value="ATPase domain of HSP90 chaperone/DNA topoisomerase II/histidine kinase"/>
    <property type="match status" value="1"/>
</dbReference>
<keyword evidence="9" id="KW-0843">Virulence</keyword>
<evidence type="ECO:0000256" key="4">
    <source>
        <dbReference type="ARBA" id="ARBA00022475"/>
    </source>
</evidence>
<evidence type="ECO:0000256" key="2">
    <source>
        <dbReference type="ARBA" id="ARBA00004651"/>
    </source>
</evidence>
<dbReference type="Pfam" id="PF02518">
    <property type="entry name" value="HATPase_c"/>
    <property type="match status" value="1"/>
</dbReference>
<dbReference type="EMBL" id="JADBEK010000001">
    <property type="protein sequence ID" value="MBE1588296.1"/>
    <property type="molecule type" value="Genomic_DNA"/>
</dbReference>
<dbReference type="InterPro" id="IPR003661">
    <property type="entry name" value="HisK_dim/P_dom"/>
</dbReference>
<keyword evidence="4" id="KW-1003">Cell membrane</keyword>
<evidence type="ECO:0000259" key="10">
    <source>
        <dbReference type="PROSITE" id="PS50109"/>
    </source>
</evidence>
<dbReference type="InterPro" id="IPR036097">
    <property type="entry name" value="HisK_dim/P_sf"/>
</dbReference>
<dbReference type="InterPro" id="IPR004358">
    <property type="entry name" value="Sig_transdc_His_kin-like_C"/>
</dbReference>
<dbReference type="EC" id="2.7.13.3" evidence="3"/>
<accession>A0ABR9M7J8</accession>
<dbReference type="InterPro" id="IPR036890">
    <property type="entry name" value="HATPase_C_sf"/>
</dbReference>
<dbReference type="InterPro" id="IPR050980">
    <property type="entry name" value="2C_sensor_his_kinase"/>
</dbReference>
<comment type="catalytic activity">
    <reaction evidence="1">
        <text>ATP + protein L-histidine = ADP + protein N-phospho-L-histidine.</text>
        <dbReference type="EC" id="2.7.13.3"/>
    </reaction>
</comment>
<dbReference type="CDD" id="cd00082">
    <property type="entry name" value="HisKA"/>
    <property type="match status" value="1"/>
</dbReference>
<evidence type="ECO:0000256" key="3">
    <source>
        <dbReference type="ARBA" id="ARBA00012438"/>
    </source>
</evidence>
<evidence type="ECO:0000256" key="5">
    <source>
        <dbReference type="ARBA" id="ARBA00022553"/>
    </source>
</evidence>
<comment type="subcellular location">
    <subcellularLocation>
        <location evidence="2">Cell membrane</location>
        <topology evidence="2">Multi-pass membrane protein</topology>
    </subcellularLocation>
</comment>
<sequence length="287" mass="31832">MRNRVGLLAAMVAGRITVRMLRRVGSISGDLAKINISDEYGQIVQRRDLAQVAQLVENINVSLDMLDRERRFASTIAHEIRSPLAGIRVAVEEALADPDRVDYSGVFEGVLRGVDRVEALATDLLLIARSRAAEIEWEQIDLCELVRREVAVRTDPVPVEVICTPGVLVKAMPTQICEIVTNLLDNAQRYARHQVQVQVDRSDRMARLMVRDDGPGVPEKDRKRVFDRLYRLKTIPQHGSTSTGLGLAITWEIVRAHHGTVWVEPAPIGGACFIVQLPLAVPSGPES</sequence>
<dbReference type="Gene3D" id="1.10.287.130">
    <property type="match status" value="1"/>
</dbReference>
<evidence type="ECO:0000313" key="12">
    <source>
        <dbReference type="Proteomes" id="UP000633509"/>
    </source>
</evidence>
<reference evidence="11 12" key="1">
    <citation type="submission" date="2020-10" db="EMBL/GenBank/DDBJ databases">
        <title>Sequencing the genomes of 1000 actinobacteria strains.</title>
        <authorList>
            <person name="Klenk H.-P."/>
        </authorList>
    </citation>
    <scope>NUCLEOTIDE SEQUENCE [LARGE SCALE GENOMIC DNA]</scope>
    <source>
        <strain evidence="11 12">DSM 43173</strain>
    </source>
</reference>
<dbReference type="SUPFAM" id="SSF47384">
    <property type="entry name" value="Homodimeric domain of signal transducing histidine kinase"/>
    <property type="match status" value="1"/>
</dbReference>
<keyword evidence="5" id="KW-0597">Phosphoprotein</keyword>
<dbReference type="InterPro" id="IPR005467">
    <property type="entry name" value="His_kinase_dom"/>
</dbReference>
<keyword evidence="6" id="KW-0808">Transferase</keyword>
<feature type="domain" description="Histidine kinase" evidence="10">
    <location>
        <begin position="75"/>
        <end position="281"/>
    </location>
</feature>
<dbReference type="PANTHER" id="PTHR44936">
    <property type="entry name" value="SENSOR PROTEIN CREC"/>
    <property type="match status" value="1"/>
</dbReference>
<keyword evidence="4" id="KW-0472">Membrane</keyword>
<dbReference type="SMART" id="SM00388">
    <property type="entry name" value="HisKA"/>
    <property type="match status" value="1"/>
</dbReference>
<gene>
    <name evidence="11" type="ORF">H4W80_006554</name>
</gene>
<dbReference type="PROSITE" id="PS50109">
    <property type="entry name" value="HIS_KIN"/>
    <property type="match status" value="1"/>
</dbReference>
<proteinExistence type="predicted"/>
<keyword evidence="7 11" id="KW-0418">Kinase</keyword>
<dbReference type="SMART" id="SM00387">
    <property type="entry name" value="HATPase_c"/>
    <property type="match status" value="1"/>
</dbReference>
<protein>
    <recommendedName>
        <fullName evidence="3">histidine kinase</fullName>
        <ecNumber evidence="3">2.7.13.3</ecNumber>
    </recommendedName>
</protein>
<organism evidence="11 12">
    <name type="scientific">Nonomuraea angiospora</name>
    <dbReference type="NCBI Taxonomy" id="46172"/>
    <lineage>
        <taxon>Bacteria</taxon>
        <taxon>Bacillati</taxon>
        <taxon>Actinomycetota</taxon>
        <taxon>Actinomycetes</taxon>
        <taxon>Streptosporangiales</taxon>
        <taxon>Streptosporangiaceae</taxon>
        <taxon>Nonomuraea</taxon>
    </lineage>
</organism>
<dbReference type="RefSeq" id="WP_192788537.1">
    <property type="nucleotide sequence ID" value="NZ_JADBEK010000001.1"/>
</dbReference>
<keyword evidence="8" id="KW-0902">Two-component regulatory system</keyword>
<name>A0ABR9M7J8_9ACTN</name>
<keyword evidence="12" id="KW-1185">Reference proteome</keyword>
<dbReference type="Pfam" id="PF00512">
    <property type="entry name" value="HisKA"/>
    <property type="match status" value="1"/>
</dbReference>
<evidence type="ECO:0000256" key="1">
    <source>
        <dbReference type="ARBA" id="ARBA00000085"/>
    </source>
</evidence>
<dbReference type="InterPro" id="IPR003594">
    <property type="entry name" value="HATPase_dom"/>
</dbReference>
<evidence type="ECO:0000256" key="7">
    <source>
        <dbReference type="ARBA" id="ARBA00022777"/>
    </source>
</evidence>
<evidence type="ECO:0000313" key="11">
    <source>
        <dbReference type="EMBL" id="MBE1588296.1"/>
    </source>
</evidence>
<dbReference type="PRINTS" id="PR00344">
    <property type="entry name" value="BCTRLSENSOR"/>
</dbReference>
<comment type="caution">
    <text evidence="11">The sequence shown here is derived from an EMBL/GenBank/DDBJ whole genome shotgun (WGS) entry which is preliminary data.</text>
</comment>
<dbReference type="Gene3D" id="3.30.565.10">
    <property type="entry name" value="Histidine kinase-like ATPase, C-terminal domain"/>
    <property type="match status" value="1"/>
</dbReference>
<dbReference type="PANTHER" id="PTHR44936:SF9">
    <property type="entry name" value="SENSOR PROTEIN CREC"/>
    <property type="match status" value="1"/>
</dbReference>
<dbReference type="Proteomes" id="UP000633509">
    <property type="component" value="Unassembled WGS sequence"/>
</dbReference>
<evidence type="ECO:0000256" key="6">
    <source>
        <dbReference type="ARBA" id="ARBA00022679"/>
    </source>
</evidence>